<dbReference type="Gene3D" id="3.50.30.30">
    <property type="match status" value="1"/>
</dbReference>
<keyword evidence="2" id="KW-0732">Signal</keyword>
<evidence type="ECO:0000313" key="6">
    <source>
        <dbReference type="Proteomes" id="UP000298652"/>
    </source>
</evidence>
<dbReference type="InterPro" id="IPR045051">
    <property type="entry name" value="SBT"/>
</dbReference>
<dbReference type="Pfam" id="PF00082">
    <property type="entry name" value="Peptidase_S8"/>
    <property type="match status" value="1"/>
</dbReference>
<comment type="caution">
    <text evidence="3">Lacks conserved residue(s) required for the propagation of feature annotation.</text>
</comment>
<protein>
    <recommendedName>
        <fullName evidence="4">Peptidase S8/S53 domain-containing protein</fullName>
    </recommendedName>
</protein>
<evidence type="ECO:0000256" key="3">
    <source>
        <dbReference type="PROSITE-ProRule" id="PRU01240"/>
    </source>
</evidence>
<gene>
    <name evidence="5" type="ORF">SEVIR_8G075966v2</name>
</gene>
<feature type="domain" description="Peptidase S8/S53" evidence="4">
    <location>
        <begin position="69"/>
        <end position="201"/>
    </location>
</feature>
<dbReference type="GO" id="GO:0004252">
    <property type="term" value="F:serine-type endopeptidase activity"/>
    <property type="evidence" value="ECO:0007669"/>
    <property type="project" value="InterPro"/>
</dbReference>
<dbReference type="OMA" id="KGACANE"/>
<name>A0A4V6D2T6_SETVI</name>
<dbReference type="AlphaFoldDB" id="A0A4V6D2T6"/>
<dbReference type="PROSITE" id="PS51892">
    <property type="entry name" value="SUBTILASE"/>
    <property type="match status" value="1"/>
</dbReference>
<keyword evidence="6" id="KW-1185">Reference proteome</keyword>
<dbReference type="InterPro" id="IPR036852">
    <property type="entry name" value="Peptidase_S8/S53_dom_sf"/>
</dbReference>
<sequence>MPKWGLTLSSASLTQAFGQNHRAGYGPPPSKWKGICQIGDSFGPEKCNGKIIGARWYTADVDKALLNGEFLSPRDANDHGTHTASTAAGNLVHNVSLHGLAAGDERGGAPRARIAVYKVCWGIRSVRLICSEAAAAKAIDDAIHDGVDVLSISMYGPLFLPASLLAVAKGVSVVYSVGNEGPSAETVQNMAPWLLTVAAATIDQLFPTTKTLGSGQKLVDNLYSRM</sequence>
<evidence type="ECO:0000256" key="2">
    <source>
        <dbReference type="ARBA" id="ARBA00022729"/>
    </source>
</evidence>
<accession>A0A4V6D2T6</accession>
<dbReference type="Proteomes" id="UP000298652">
    <property type="component" value="Chromosome 8"/>
</dbReference>
<dbReference type="InterPro" id="IPR000209">
    <property type="entry name" value="Peptidase_S8/S53_dom"/>
</dbReference>
<dbReference type="GO" id="GO:0006508">
    <property type="term" value="P:proteolysis"/>
    <property type="evidence" value="ECO:0007669"/>
    <property type="project" value="InterPro"/>
</dbReference>
<organism evidence="5 6">
    <name type="scientific">Setaria viridis</name>
    <name type="common">Green bristlegrass</name>
    <name type="synonym">Setaria italica subsp. viridis</name>
    <dbReference type="NCBI Taxonomy" id="4556"/>
    <lineage>
        <taxon>Eukaryota</taxon>
        <taxon>Viridiplantae</taxon>
        <taxon>Streptophyta</taxon>
        <taxon>Embryophyta</taxon>
        <taxon>Tracheophyta</taxon>
        <taxon>Spermatophyta</taxon>
        <taxon>Magnoliopsida</taxon>
        <taxon>Liliopsida</taxon>
        <taxon>Poales</taxon>
        <taxon>Poaceae</taxon>
        <taxon>PACMAD clade</taxon>
        <taxon>Panicoideae</taxon>
        <taxon>Panicodae</taxon>
        <taxon>Paniceae</taxon>
        <taxon>Cenchrinae</taxon>
        <taxon>Setaria</taxon>
    </lineage>
</organism>
<reference evidence="5" key="1">
    <citation type="submission" date="2019-03" db="EMBL/GenBank/DDBJ databases">
        <title>WGS assembly of Setaria viridis.</title>
        <authorList>
            <person name="Huang P."/>
            <person name="Jenkins J."/>
            <person name="Grimwood J."/>
            <person name="Barry K."/>
            <person name="Healey A."/>
            <person name="Mamidi S."/>
            <person name="Sreedasyam A."/>
            <person name="Shu S."/>
            <person name="Feldman M."/>
            <person name="Wu J."/>
            <person name="Yu Y."/>
            <person name="Chen C."/>
            <person name="Johnson J."/>
            <person name="Rokhsar D."/>
            <person name="Baxter I."/>
            <person name="Schmutz J."/>
            <person name="Brutnell T."/>
            <person name="Kellogg E."/>
        </authorList>
    </citation>
    <scope>NUCLEOTIDE SEQUENCE [LARGE SCALE GENOMIC DNA]</scope>
</reference>
<comment type="similarity">
    <text evidence="1 3">Belongs to the peptidase S8 family.</text>
</comment>
<dbReference type="EMBL" id="CM016559">
    <property type="protein sequence ID" value="TKV99925.1"/>
    <property type="molecule type" value="Genomic_DNA"/>
</dbReference>
<evidence type="ECO:0000259" key="4">
    <source>
        <dbReference type="Pfam" id="PF00082"/>
    </source>
</evidence>
<evidence type="ECO:0000256" key="1">
    <source>
        <dbReference type="ARBA" id="ARBA00011073"/>
    </source>
</evidence>
<evidence type="ECO:0000313" key="5">
    <source>
        <dbReference type="EMBL" id="TKV99925.1"/>
    </source>
</evidence>
<proteinExistence type="inferred from homology"/>
<dbReference type="Gramene" id="TKV99925">
    <property type="protein sequence ID" value="TKV99925"/>
    <property type="gene ID" value="SEVIR_8G075966v2"/>
</dbReference>
<dbReference type="SUPFAM" id="SSF52743">
    <property type="entry name" value="Subtilisin-like"/>
    <property type="match status" value="1"/>
</dbReference>
<dbReference type="PANTHER" id="PTHR10795">
    <property type="entry name" value="PROPROTEIN CONVERTASE SUBTILISIN/KEXIN"/>
    <property type="match status" value="1"/>
</dbReference>
<dbReference type="Gene3D" id="3.40.50.200">
    <property type="entry name" value="Peptidase S8/S53 domain"/>
    <property type="match status" value="1"/>
</dbReference>